<evidence type="ECO:0000256" key="6">
    <source>
        <dbReference type="ARBA" id="ARBA00034311"/>
    </source>
</evidence>
<protein>
    <recommendedName>
        <fullName evidence="7">Chitin-binding type-4 domain-containing protein</fullName>
    </recommendedName>
</protein>
<dbReference type="GO" id="GO:0046872">
    <property type="term" value="F:metal ion binding"/>
    <property type="evidence" value="ECO:0007669"/>
    <property type="project" value="UniProtKB-KW"/>
</dbReference>
<gene>
    <name evidence="8" type="ORF">VM1G_07470</name>
</gene>
<dbReference type="AlphaFoldDB" id="A0A194W727"/>
<name>A0A194W727_CYTMA</name>
<organism evidence="8 9">
    <name type="scientific">Cytospora mali</name>
    <name type="common">Apple Valsa canker fungus</name>
    <name type="synonym">Valsa mali</name>
    <dbReference type="NCBI Taxonomy" id="578113"/>
    <lineage>
        <taxon>Eukaryota</taxon>
        <taxon>Fungi</taxon>
        <taxon>Dikarya</taxon>
        <taxon>Ascomycota</taxon>
        <taxon>Pezizomycotina</taxon>
        <taxon>Sordariomycetes</taxon>
        <taxon>Sordariomycetidae</taxon>
        <taxon>Diaporthales</taxon>
        <taxon>Cytosporaceae</taxon>
        <taxon>Cytospora</taxon>
    </lineage>
</organism>
<sequence>MYKQITAAALFVAGVSAHGRVTSPTPRPLGDAMKAACGAQVWNQMSSDPNGNIQTMAQVGTSQSDFDAAECHLWQCRGYQFADATSSTIQSYTAGQTVDFSVDIAAPHTGVANVSVINLAENSVIGSALASWSDYASTATGVTANETSFSVTIPSDLPSACSTAGGCALQWWWDARSIDQTYMSCVDFTVGSGSGSSSSSSSGSSSSAVASSSSAVAQTSSAAAATSAAAAVQTTSSSSAPTTLSTVVASSSTEVAVAAASTSVAAAASSASASSASGSSCSKRRAARRAALAARA</sequence>
<dbReference type="EMBL" id="CM003105">
    <property type="protein sequence ID" value="KUI71883.1"/>
    <property type="molecule type" value="Genomic_DNA"/>
</dbReference>
<dbReference type="PANTHER" id="PTHR36575">
    <property type="entry name" value="BINDING PROTEIN, PUTATIVE (AFU_ORTHOLOGUE AFUA_1G14430)-RELATED"/>
    <property type="match status" value="1"/>
</dbReference>
<keyword evidence="5" id="KW-0325">Glycoprotein</keyword>
<dbReference type="Proteomes" id="UP000078559">
    <property type="component" value="Chromosome 8"/>
</dbReference>
<feature type="domain" description="Chitin-binding type-4" evidence="7">
    <location>
        <begin position="18"/>
        <end position="188"/>
    </location>
</feature>
<evidence type="ECO:0000313" key="9">
    <source>
        <dbReference type="Proteomes" id="UP000078559"/>
    </source>
</evidence>
<keyword evidence="9" id="KW-1185">Reference proteome</keyword>
<accession>A0A194W727</accession>
<keyword evidence="4" id="KW-1015">Disulfide bond</keyword>
<dbReference type="InterPro" id="IPR052282">
    <property type="entry name" value="Starch-active_LPMO"/>
</dbReference>
<keyword evidence="3" id="KW-0186">Copper</keyword>
<dbReference type="Pfam" id="PF03067">
    <property type="entry name" value="LPMO_10"/>
    <property type="match status" value="1"/>
</dbReference>
<proteinExistence type="inferred from homology"/>
<reference evidence="8" key="1">
    <citation type="submission" date="2014-12" db="EMBL/GenBank/DDBJ databases">
        <title>Genome Sequence of Valsa Canker Pathogens Uncovers a Specific Adaption of Colonization on Woody Bark.</title>
        <authorList>
            <person name="Yin Z."/>
            <person name="Liu H."/>
            <person name="Gao X."/>
            <person name="Li Z."/>
            <person name="Song N."/>
            <person name="Ke X."/>
            <person name="Dai Q."/>
            <person name="Wu Y."/>
            <person name="Sun Y."/>
            <person name="Xu J.-R."/>
            <person name="Kang Z.K."/>
            <person name="Wang L."/>
            <person name="Huang L."/>
        </authorList>
    </citation>
    <scope>NUCLEOTIDE SEQUENCE [LARGE SCALE GENOMIC DNA]</scope>
    <source>
        <strain evidence="8">03-8</strain>
    </source>
</reference>
<keyword evidence="2" id="KW-0479">Metal-binding</keyword>
<dbReference type="OrthoDB" id="120613at2759"/>
<evidence type="ECO:0000256" key="1">
    <source>
        <dbReference type="ARBA" id="ARBA00001973"/>
    </source>
</evidence>
<evidence type="ECO:0000256" key="4">
    <source>
        <dbReference type="ARBA" id="ARBA00023157"/>
    </source>
</evidence>
<dbReference type="PANTHER" id="PTHR36575:SF2">
    <property type="entry name" value="CHITIN-BINDING TYPE-4 DOMAIN-CONTAINING PROTEIN-RELATED"/>
    <property type="match status" value="1"/>
</dbReference>
<evidence type="ECO:0000256" key="3">
    <source>
        <dbReference type="ARBA" id="ARBA00023008"/>
    </source>
</evidence>
<dbReference type="InterPro" id="IPR004302">
    <property type="entry name" value="Cellulose/chitin-bd_N"/>
</dbReference>
<evidence type="ECO:0000256" key="2">
    <source>
        <dbReference type="ARBA" id="ARBA00022723"/>
    </source>
</evidence>
<dbReference type="SMR" id="A0A194W727"/>
<dbReference type="Gene3D" id="2.70.50.70">
    <property type="match status" value="1"/>
</dbReference>
<evidence type="ECO:0000256" key="5">
    <source>
        <dbReference type="ARBA" id="ARBA00023180"/>
    </source>
</evidence>
<evidence type="ECO:0000313" key="8">
    <source>
        <dbReference type="EMBL" id="KUI71883.1"/>
    </source>
</evidence>
<evidence type="ECO:0000259" key="7">
    <source>
        <dbReference type="Pfam" id="PF03067"/>
    </source>
</evidence>
<comment type="cofactor">
    <cofactor evidence="1">
        <name>Cu(2+)</name>
        <dbReference type="ChEBI" id="CHEBI:29036"/>
    </cofactor>
</comment>
<comment type="similarity">
    <text evidence="6">Belongs to the polysaccharide monooxygenase AA13 family.</text>
</comment>